<evidence type="ECO:0008006" key="3">
    <source>
        <dbReference type="Google" id="ProtNLM"/>
    </source>
</evidence>
<organism evidence="1 2">
    <name type="scientific">Bifidobacterium colobi</name>
    <dbReference type="NCBI Taxonomy" id="2809026"/>
    <lineage>
        <taxon>Bacteria</taxon>
        <taxon>Bacillati</taxon>
        <taxon>Actinomycetota</taxon>
        <taxon>Actinomycetes</taxon>
        <taxon>Bifidobacteriales</taxon>
        <taxon>Bifidobacteriaceae</taxon>
        <taxon>Bifidobacterium</taxon>
    </lineage>
</organism>
<sequence length="317" mass="35869">MKEHKGVSALLRAAEYEKRCAIGDGGRLSDALQRRVHTREIVSPYPNLFASAQYWTSLTPEDQSLHCIRALAQLHPQWVFAGLSATCIYGYQHAYSLHDGSISIASTGGLTHRDFKQLRRIYMNTIPSWQCNGIFVTSPARTLIDCATLPFERAIAIYDSALRAKHVSKTDIDTLRLQTRCDEQAVKRLLLHANPLRENGGGSWVYARIIRLGYAEPLFQVEFENPDNASLPYRVDFCWKLADGRIIVAEYDGMAKYADTSNPNRANMQAKLEYERQRERRIKAQGVTTIVHLFFEQVANLNQLDAKLADAGVPKIR</sequence>
<reference evidence="1 2" key="1">
    <citation type="journal article" date="2021" name="Environ. Microbiol.">
        <title>Genetic insights into the dark matter of the mammalian gut microbiota through targeted genome reconstruction.</title>
        <authorList>
            <person name="Lugli G.A."/>
            <person name="Alessandri G."/>
            <person name="Milani C."/>
            <person name="Viappiani A."/>
            <person name="Fontana F."/>
            <person name="Tarracchini C."/>
            <person name="Mancabelli L."/>
            <person name="Argentini C."/>
            <person name="Ruiz L."/>
            <person name="Margolles A."/>
            <person name="van Sinderen D."/>
            <person name="Turroni F."/>
            <person name="Ventura M."/>
        </authorList>
    </citation>
    <scope>NUCLEOTIDE SEQUENCE [LARGE SCALE GENOMIC DNA]</scope>
    <source>
        <strain evidence="1 2">LC6</strain>
    </source>
</reference>
<proteinExistence type="predicted"/>
<gene>
    <name evidence="1" type="ORF">JS530_05545</name>
</gene>
<evidence type="ECO:0000313" key="1">
    <source>
        <dbReference type="EMBL" id="MBT1174969.1"/>
    </source>
</evidence>
<evidence type="ECO:0000313" key="2">
    <source>
        <dbReference type="Proteomes" id="UP000711736"/>
    </source>
</evidence>
<dbReference type="Proteomes" id="UP000711736">
    <property type="component" value="Unassembled WGS sequence"/>
</dbReference>
<keyword evidence="2" id="KW-1185">Reference proteome</keyword>
<comment type="caution">
    <text evidence="1">The sequence shown here is derived from an EMBL/GenBank/DDBJ whole genome shotgun (WGS) entry which is preliminary data.</text>
</comment>
<accession>A0ABS5UV38</accession>
<name>A0ABS5UV38_9BIFI</name>
<dbReference type="EMBL" id="JAFEJU010000003">
    <property type="protein sequence ID" value="MBT1174969.1"/>
    <property type="molecule type" value="Genomic_DNA"/>
</dbReference>
<protein>
    <recommendedName>
        <fullName evidence="3">CTP synthase</fullName>
    </recommendedName>
</protein>